<keyword evidence="3" id="KW-1185">Reference proteome</keyword>
<keyword evidence="1" id="KW-0472">Membrane</keyword>
<evidence type="ECO:0000313" key="2">
    <source>
        <dbReference type="EMBL" id="RDW16590.1"/>
    </source>
</evidence>
<keyword evidence="1" id="KW-0812">Transmembrane</keyword>
<dbReference type="Proteomes" id="UP000257143">
    <property type="component" value="Unassembled WGS sequence"/>
</dbReference>
<dbReference type="InterPro" id="IPR021359">
    <property type="entry name" value="DUF2812"/>
</dbReference>
<protein>
    <recommendedName>
        <fullName evidence="4">DUF2812 domain-containing protein</fullName>
    </recommendedName>
</protein>
<evidence type="ECO:0008006" key="4">
    <source>
        <dbReference type="Google" id="ProtNLM"/>
    </source>
</evidence>
<feature type="transmembrane region" description="Helical" evidence="1">
    <location>
        <begin position="130"/>
        <end position="150"/>
    </location>
</feature>
<dbReference type="EMBL" id="PIOC01000024">
    <property type="protein sequence ID" value="RDW16590.1"/>
    <property type="molecule type" value="Genomic_DNA"/>
</dbReference>
<reference evidence="3" key="1">
    <citation type="submission" date="2017-11" db="EMBL/GenBank/DDBJ databases">
        <authorList>
            <person name="Zhu W."/>
        </authorList>
    </citation>
    <scope>NUCLEOTIDE SEQUENCE [LARGE SCALE GENOMIC DNA]</scope>
    <source>
        <strain evidence="3">CAU 1183</strain>
    </source>
</reference>
<comment type="caution">
    <text evidence="2">The sequence shown here is derived from an EMBL/GenBank/DDBJ whole genome shotgun (WGS) entry which is preliminary data.</text>
</comment>
<evidence type="ECO:0000256" key="1">
    <source>
        <dbReference type="SAM" id="Phobius"/>
    </source>
</evidence>
<keyword evidence="1" id="KW-1133">Transmembrane helix</keyword>
<feature type="transmembrane region" description="Helical" evidence="1">
    <location>
        <begin position="156"/>
        <end position="175"/>
    </location>
</feature>
<name>A0A3D8PKJ4_9BACI</name>
<evidence type="ECO:0000313" key="3">
    <source>
        <dbReference type="Proteomes" id="UP000257143"/>
    </source>
</evidence>
<dbReference type="AlphaFoldDB" id="A0A3D8PKJ4"/>
<proteinExistence type="predicted"/>
<dbReference type="RefSeq" id="WP_115774387.1">
    <property type="nucleotide sequence ID" value="NZ_PIOC01000024.1"/>
</dbReference>
<gene>
    <name evidence="2" type="ORF">CWR48_16245</name>
</gene>
<organism evidence="2 3">
    <name type="scientific">Oceanobacillus arenosus</name>
    <dbReference type="NCBI Taxonomy" id="1229153"/>
    <lineage>
        <taxon>Bacteria</taxon>
        <taxon>Bacillati</taxon>
        <taxon>Bacillota</taxon>
        <taxon>Bacilli</taxon>
        <taxon>Bacillales</taxon>
        <taxon>Bacillaceae</taxon>
        <taxon>Oceanobacillus</taxon>
    </lineage>
</organism>
<dbReference type="Pfam" id="PF11193">
    <property type="entry name" value="DUF2812"/>
    <property type="match status" value="1"/>
</dbReference>
<sequence length="190" mass="22902">MVKNNKVKKVTKHFSDFSKEEQWLQSMLNEGWILKSYDSEDMDDCQYVFEPVKSEKQKNIIYKIDFRELNQKGEFEEYKSIFEGAGWILLSKNSWYSKHIFYTTSTNPQRDIFSDQESYRERERRRMSSSLIYIIIGILMFVVLIALYIIYDRSAFLGVGIMTLFFNIKCMVDYYRHKKVYKSLLTREVE</sequence>
<dbReference type="OrthoDB" id="8757095at2"/>
<accession>A0A3D8PKJ4</accession>